<dbReference type="SUPFAM" id="SSF47413">
    <property type="entry name" value="lambda repressor-like DNA-binding domains"/>
    <property type="match status" value="1"/>
</dbReference>
<dbReference type="RefSeq" id="WP_254093904.1">
    <property type="nucleotide sequence ID" value="NZ_JAHESC010000069.1"/>
</dbReference>
<reference evidence="2 3" key="1">
    <citation type="submission" date="2021-05" db="EMBL/GenBank/DDBJ databases">
        <title>A Polyphasic approach of four new species of the genus Ohtaekwangia: Ohtaekwangia histidinii sp. nov., Ohtaekwangia cretensis sp. nov., Ohtaekwangia indiensis sp. nov., Ohtaekwangia reichenbachii sp. nov. from diverse environment.</title>
        <authorList>
            <person name="Octaviana S."/>
        </authorList>
    </citation>
    <scope>NUCLEOTIDE SEQUENCE [LARGE SCALE GENOMIC DNA]</scope>
    <source>
        <strain evidence="2 3">PWU37</strain>
    </source>
</reference>
<dbReference type="Pfam" id="PF01381">
    <property type="entry name" value="HTH_3"/>
    <property type="match status" value="1"/>
</dbReference>
<gene>
    <name evidence="2" type="ORF">KK078_28255</name>
</gene>
<dbReference type="Proteomes" id="UP001319180">
    <property type="component" value="Unassembled WGS sequence"/>
</dbReference>
<dbReference type="EMBL" id="JAHESC010000069">
    <property type="protein sequence ID" value="MBT1690491.1"/>
    <property type="molecule type" value="Genomic_DNA"/>
</dbReference>
<dbReference type="GO" id="GO:0003677">
    <property type="term" value="F:DNA binding"/>
    <property type="evidence" value="ECO:0007669"/>
    <property type="project" value="InterPro"/>
</dbReference>
<dbReference type="InterPro" id="IPR001387">
    <property type="entry name" value="Cro/C1-type_HTH"/>
</dbReference>
<dbReference type="SMART" id="SM00530">
    <property type="entry name" value="HTH_XRE"/>
    <property type="match status" value="1"/>
</dbReference>
<dbReference type="CDD" id="cd00093">
    <property type="entry name" value="HTH_XRE"/>
    <property type="match status" value="1"/>
</dbReference>
<proteinExistence type="predicted"/>
<comment type="caution">
    <text evidence="2">The sequence shown here is derived from an EMBL/GenBank/DDBJ whole genome shotgun (WGS) entry which is preliminary data.</text>
</comment>
<name>A0AAP2DG64_9BACT</name>
<organism evidence="2 3">
    <name type="scientific">Dawidia soli</name>
    <dbReference type="NCBI Taxonomy" id="2782352"/>
    <lineage>
        <taxon>Bacteria</taxon>
        <taxon>Pseudomonadati</taxon>
        <taxon>Bacteroidota</taxon>
        <taxon>Cytophagia</taxon>
        <taxon>Cytophagales</taxon>
        <taxon>Chryseotaleaceae</taxon>
        <taxon>Dawidia</taxon>
    </lineage>
</organism>
<sequence>MTDAPKTSKTIHHGRNVKRFREMLGYKQEAFADKLGGDWTVRKISYYENKEVIEAELIDELAKALNVPAEAILNFDEEKAVYNIQHNYEGAQVSNSPNYQYNSQCTFNPLDKYVQLVDDNKKLYEDNKTLYEALLKSEREKNALLERLLAERSK</sequence>
<dbReference type="Gene3D" id="1.10.260.40">
    <property type="entry name" value="lambda repressor-like DNA-binding domains"/>
    <property type="match status" value="1"/>
</dbReference>
<evidence type="ECO:0000313" key="2">
    <source>
        <dbReference type="EMBL" id="MBT1690491.1"/>
    </source>
</evidence>
<accession>A0AAP2DG64</accession>
<dbReference type="InterPro" id="IPR010982">
    <property type="entry name" value="Lambda_DNA-bd_dom_sf"/>
</dbReference>
<feature type="domain" description="HTH cro/C1-type" evidence="1">
    <location>
        <begin position="17"/>
        <end position="72"/>
    </location>
</feature>
<evidence type="ECO:0000313" key="3">
    <source>
        <dbReference type="Proteomes" id="UP001319180"/>
    </source>
</evidence>
<dbReference type="PROSITE" id="PS50943">
    <property type="entry name" value="HTH_CROC1"/>
    <property type="match status" value="1"/>
</dbReference>
<dbReference type="AlphaFoldDB" id="A0AAP2DG64"/>
<evidence type="ECO:0000259" key="1">
    <source>
        <dbReference type="PROSITE" id="PS50943"/>
    </source>
</evidence>
<protein>
    <submittedName>
        <fullName evidence="2">Helix-turn-helix domain-containing protein</fullName>
    </submittedName>
</protein>
<keyword evidence="3" id="KW-1185">Reference proteome</keyword>